<protein>
    <submittedName>
        <fullName evidence="6">Cysteine-rich receptor-like protein kinase 2</fullName>
    </submittedName>
</protein>
<gene>
    <name evidence="6" type="primary">CRK2</name>
    <name evidence="6" type="ORF">QJS10_CPB14g00088</name>
</gene>
<dbReference type="InterPro" id="IPR001245">
    <property type="entry name" value="Ser-Thr/Tyr_kinase_cat_dom"/>
</dbReference>
<dbReference type="Proteomes" id="UP001180020">
    <property type="component" value="Unassembled WGS sequence"/>
</dbReference>
<dbReference type="Gene3D" id="3.30.200.20">
    <property type="entry name" value="Phosphorylase Kinase, domain 1"/>
    <property type="match status" value="1"/>
</dbReference>
<dbReference type="EMBL" id="JAUJYO010000014">
    <property type="protein sequence ID" value="KAK1297798.1"/>
    <property type="molecule type" value="Genomic_DNA"/>
</dbReference>
<reference evidence="6" key="2">
    <citation type="submission" date="2023-06" db="EMBL/GenBank/DDBJ databases">
        <authorList>
            <person name="Ma L."/>
            <person name="Liu K.-W."/>
            <person name="Li Z."/>
            <person name="Hsiao Y.-Y."/>
            <person name="Qi Y."/>
            <person name="Fu T."/>
            <person name="Tang G."/>
            <person name="Zhang D."/>
            <person name="Sun W.-H."/>
            <person name="Liu D.-K."/>
            <person name="Li Y."/>
            <person name="Chen G.-Z."/>
            <person name="Liu X.-D."/>
            <person name="Liao X.-Y."/>
            <person name="Jiang Y.-T."/>
            <person name="Yu X."/>
            <person name="Hao Y."/>
            <person name="Huang J."/>
            <person name="Zhao X.-W."/>
            <person name="Ke S."/>
            <person name="Chen Y.-Y."/>
            <person name="Wu W.-L."/>
            <person name="Hsu J.-L."/>
            <person name="Lin Y.-F."/>
            <person name="Huang M.-D."/>
            <person name="Li C.-Y."/>
            <person name="Huang L."/>
            <person name="Wang Z.-W."/>
            <person name="Zhao X."/>
            <person name="Zhong W.-Y."/>
            <person name="Peng D.-H."/>
            <person name="Ahmad S."/>
            <person name="Lan S."/>
            <person name="Zhang J.-S."/>
            <person name="Tsai W.-C."/>
            <person name="Van De Peer Y."/>
            <person name="Liu Z.-J."/>
        </authorList>
    </citation>
    <scope>NUCLEOTIDE SEQUENCE</scope>
    <source>
        <strain evidence="6">CP</strain>
        <tissue evidence="6">Leaves</tissue>
    </source>
</reference>
<keyword evidence="6" id="KW-0675">Receptor</keyword>
<keyword evidence="2" id="KW-0547">Nucleotide-binding</keyword>
<feature type="domain" description="Protein kinase" evidence="5">
    <location>
        <begin position="1"/>
        <end position="253"/>
    </location>
</feature>
<accession>A0AAV9DBT0</accession>
<dbReference type="InterPro" id="IPR000719">
    <property type="entry name" value="Prot_kinase_dom"/>
</dbReference>
<evidence type="ECO:0000313" key="7">
    <source>
        <dbReference type="Proteomes" id="UP001180020"/>
    </source>
</evidence>
<dbReference type="AlphaFoldDB" id="A0AAV9DBT0"/>
<evidence type="ECO:0000313" key="6">
    <source>
        <dbReference type="EMBL" id="KAK1297798.1"/>
    </source>
</evidence>
<evidence type="ECO:0000256" key="3">
    <source>
        <dbReference type="ARBA" id="ARBA00022777"/>
    </source>
</evidence>
<dbReference type="SMART" id="SM00220">
    <property type="entry name" value="S_TKc"/>
    <property type="match status" value="1"/>
</dbReference>
<keyword evidence="4" id="KW-0067">ATP-binding</keyword>
<evidence type="ECO:0000256" key="4">
    <source>
        <dbReference type="ARBA" id="ARBA00022840"/>
    </source>
</evidence>
<keyword evidence="3 6" id="KW-0418">Kinase</keyword>
<dbReference type="Gene3D" id="1.10.510.10">
    <property type="entry name" value="Transferase(Phosphotransferase) domain 1"/>
    <property type="match status" value="1"/>
</dbReference>
<comment type="caution">
    <text evidence="6">The sequence shown here is derived from an EMBL/GenBank/DDBJ whole genome shotgun (WGS) entry which is preliminary data.</text>
</comment>
<keyword evidence="1" id="KW-0808">Transferase</keyword>
<dbReference type="InterPro" id="IPR011009">
    <property type="entry name" value="Kinase-like_dom_sf"/>
</dbReference>
<dbReference type="FunFam" id="1.10.510.10:FF:000336">
    <property type="entry name" value="Cysteine-rich receptor-like protein kinase 2"/>
    <property type="match status" value="1"/>
</dbReference>
<dbReference type="Pfam" id="PF07714">
    <property type="entry name" value="PK_Tyr_Ser-Thr"/>
    <property type="match status" value="1"/>
</dbReference>
<dbReference type="InterPro" id="IPR052059">
    <property type="entry name" value="CR_Ser/Thr_kinase"/>
</dbReference>
<evidence type="ECO:0000256" key="2">
    <source>
        <dbReference type="ARBA" id="ARBA00022741"/>
    </source>
</evidence>
<dbReference type="PROSITE" id="PS00108">
    <property type="entry name" value="PROTEIN_KINASE_ST"/>
    <property type="match status" value="1"/>
</dbReference>
<evidence type="ECO:0000259" key="5">
    <source>
        <dbReference type="PROSITE" id="PS50011"/>
    </source>
</evidence>
<dbReference type="InterPro" id="IPR008271">
    <property type="entry name" value="Ser/Thr_kinase_AS"/>
</dbReference>
<evidence type="ECO:0000256" key="1">
    <source>
        <dbReference type="ARBA" id="ARBA00022679"/>
    </source>
</evidence>
<dbReference type="GO" id="GO:0004672">
    <property type="term" value="F:protein kinase activity"/>
    <property type="evidence" value="ECO:0007669"/>
    <property type="project" value="InterPro"/>
</dbReference>
<dbReference type="PANTHER" id="PTHR47973">
    <property type="entry name" value="CYSTEINE-RICH RECEPTOR-LIKE PROTEIN KINASE 3"/>
    <property type="match status" value="1"/>
</dbReference>
<sequence>MDFINEVNIISIVEHKNLVRLLGCCCSGPESLLVYEYLPNKSLDQFIFDHEKRKEMNWERRFKIITGTAQGLVYLHENPKVRIIHRDIKASNILLDWKLQAKIADFGLVRSFTEDKSHISTAIVGTLGYMAPEYVAHGQLTEKADVYSFGVLLLEIITGRQNGMITKTSEYSESLLTLAWKHYQIGTMEDIIDSNMTSNNCTNSMRRQVLRTAQIAFLCTQENALLRPSMSRALQMLMRGDEEIPKPTNPPFIDEDMMELNLCLVDSNGLLCNSSSSSVATMSYSSFCPR</sequence>
<dbReference type="GO" id="GO:0005524">
    <property type="term" value="F:ATP binding"/>
    <property type="evidence" value="ECO:0007669"/>
    <property type="project" value="UniProtKB-KW"/>
</dbReference>
<reference evidence="6" key="1">
    <citation type="journal article" date="2023" name="Nat. Commun.">
        <title>Diploid and tetraploid genomes of Acorus and the evolution of monocots.</title>
        <authorList>
            <person name="Ma L."/>
            <person name="Liu K.W."/>
            <person name="Li Z."/>
            <person name="Hsiao Y.Y."/>
            <person name="Qi Y."/>
            <person name="Fu T."/>
            <person name="Tang G.D."/>
            <person name="Zhang D."/>
            <person name="Sun W.H."/>
            <person name="Liu D.K."/>
            <person name="Li Y."/>
            <person name="Chen G.Z."/>
            <person name="Liu X.D."/>
            <person name="Liao X.Y."/>
            <person name="Jiang Y.T."/>
            <person name="Yu X."/>
            <person name="Hao Y."/>
            <person name="Huang J."/>
            <person name="Zhao X.W."/>
            <person name="Ke S."/>
            <person name="Chen Y.Y."/>
            <person name="Wu W.L."/>
            <person name="Hsu J.L."/>
            <person name="Lin Y.F."/>
            <person name="Huang M.D."/>
            <person name="Li C.Y."/>
            <person name="Huang L."/>
            <person name="Wang Z.W."/>
            <person name="Zhao X."/>
            <person name="Zhong W.Y."/>
            <person name="Peng D.H."/>
            <person name="Ahmad S."/>
            <person name="Lan S."/>
            <person name="Zhang J.S."/>
            <person name="Tsai W.C."/>
            <person name="Van de Peer Y."/>
            <person name="Liu Z.J."/>
        </authorList>
    </citation>
    <scope>NUCLEOTIDE SEQUENCE</scope>
    <source>
        <strain evidence="6">CP</strain>
    </source>
</reference>
<name>A0AAV9DBT0_ACOCL</name>
<proteinExistence type="predicted"/>
<dbReference type="PROSITE" id="PS50011">
    <property type="entry name" value="PROTEIN_KINASE_DOM"/>
    <property type="match status" value="1"/>
</dbReference>
<dbReference type="SUPFAM" id="SSF56112">
    <property type="entry name" value="Protein kinase-like (PK-like)"/>
    <property type="match status" value="1"/>
</dbReference>
<keyword evidence="7" id="KW-1185">Reference proteome</keyword>
<organism evidence="6 7">
    <name type="scientific">Acorus calamus</name>
    <name type="common">Sweet flag</name>
    <dbReference type="NCBI Taxonomy" id="4465"/>
    <lineage>
        <taxon>Eukaryota</taxon>
        <taxon>Viridiplantae</taxon>
        <taxon>Streptophyta</taxon>
        <taxon>Embryophyta</taxon>
        <taxon>Tracheophyta</taxon>
        <taxon>Spermatophyta</taxon>
        <taxon>Magnoliopsida</taxon>
        <taxon>Liliopsida</taxon>
        <taxon>Acoraceae</taxon>
        <taxon>Acorus</taxon>
    </lineage>
</organism>